<accession>A0A2U7UEM1</accession>
<organism evidence="1">
    <name type="scientific">Pandoravirus macleodensis</name>
    <dbReference type="NCBI Taxonomy" id="2107707"/>
    <lineage>
        <taxon>Viruses</taxon>
        <taxon>Pandoravirus</taxon>
    </lineage>
</organism>
<dbReference type="Proteomes" id="UP000249758">
    <property type="component" value="Segment"/>
</dbReference>
<gene>
    <name evidence="1" type="ORF">pmac_cds_196</name>
</gene>
<dbReference type="KEGG" id="vg:36841339"/>
<dbReference type="RefSeq" id="YP_009480880.1">
    <property type="nucleotide sequence ID" value="NC_037665.1"/>
</dbReference>
<proteinExistence type="predicted"/>
<name>A0A2U7UEM1_9VIRU</name>
<sequence>MNTASKKSLVYNLTGRPLRARRSIHPVGLPSDVTQNLISFSLCAPVGAMPFDDAYQSGLDDGERDPFPGAPLPQSAQCIGCGADLGEANARQYCAKTHCPFYC</sequence>
<reference evidence="1" key="1">
    <citation type="journal article" date="2018" name="Nat. Commun.">
        <title>Diversity and evolution of the emerging Pandoraviridae family.</title>
        <authorList>
            <person name="Legendre M."/>
            <person name="Fabre E."/>
            <person name="Poirot O."/>
            <person name="Jeudy S."/>
            <person name="Lartigue A."/>
            <person name="Alempic J.M."/>
            <person name="Beucher L."/>
            <person name="Philippe N."/>
            <person name="Bertaux L."/>
            <person name="Christo-Foroux E."/>
            <person name="Labadie K."/>
            <person name="Coute Y."/>
            <person name="Abergel C."/>
            <person name="Claverie J.M."/>
        </authorList>
    </citation>
    <scope>NUCLEOTIDE SEQUENCE [LARGE SCALE GENOMIC DNA]</scope>
    <source>
        <strain evidence="1">Macleodensis</strain>
    </source>
</reference>
<protein>
    <submittedName>
        <fullName evidence="1">Uncharacterized protein</fullName>
    </submittedName>
</protein>
<dbReference type="EMBL" id="MG011691">
    <property type="protein sequence ID" value="AVK76884.1"/>
    <property type="molecule type" value="Genomic_DNA"/>
</dbReference>
<evidence type="ECO:0000313" key="1">
    <source>
        <dbReference type="EMBL" id="AVK76884.1"/>
    </source>
</evidence>
<dbReference type="GeneID" id="36841339"/>